<reference evidence="2" key="1">
    <citation type="journal article" date="2014" name="Proc. Natl. Acad. Sci. U.S.A.">
        <title>Extensive sampling of basidiomycete genomes demonstrates inadequacy of the white-rot/brown-rot paradigm for wood decay fungi.</title>
        <authorList>
            <person name="Riley R."/>
            <person name="Salamov A.A."/>
            <person name="Brown D.W."/>
            <person name="Nagy L.G."/>
            <person name="Floudas D."/>
            <person name="Held B.W."/>
            <person name="Levasseur A."/>
            <person name="Lombard V."/>
            <person name="Morin E."/>
            <person name="Otillar R."/>
            <person name="Lindquist E.A."/>
            <person name="Sun H."/>
            <person name="LaButti K.M."/>
            <person name="Schmutz J."/>
            <person name="Jabbour D."/>
            <person name="Luo H."/>
            <person name="Baker S.E."/>
            <person name="Pisabarro A.G."/>
            <person name="Walton J.D."/>
            <person name="Blanchette R.A."/>
            <person name="Henrissat B."/>
            <person name="Martin F."/>
            <person name="Cullen D."/>
            <person name="Hibbett D.S."/>
            <person name="Grigoriev I.V."/>
        </authorList>
    </citation>
    <scope>NUCLEOTIDE SEQUENCE [LARGE SCALE GENOMIC DNA]</scope>
    <source>
        <strain evidence="2">CBS 339.88</strain>
    </source>
</reference>
<sequence length="226" mass="25535">MHVASSMELKHEIVEERGDELDIARHLSHFKISSCSRSFDCKLCLAYPTFCNDKVSPSRAASRLNTLLIRPICMCGQAADVVEATIASFPPSLLPQPCSRPARPTRRPTLLQKADLCFQNTPACTGASYNRWSSYMRIGTATGEFFVTFAGYMREQCKKGRCVCNGSGWDGQQDQCQQCQHQLLGKRAREPRRRRKGGRRIPIRIRIRLREVNNPRLSSPPLPSRP</sequence>
<dbReference type="AlphaFoldDB" id="A0A067SEY8"/>
<protein>
    <submittedName>
        <fullName evidence="1">Uncharacterized protein</fullName>
    </submittedName>
</protein>
<name>A0A067SEY8_GALM3</name>
<keyword evidence="2" id="KW-1185">Reference proteome</keyword>
<dbReference type="Proteomes" id="UP000027222">
    <property type="component" value="Unassembled WGS sequence"/>
</dbReference>
<organism evidence="1 2">
    <name type="scientific">Galerina marginata (strain CBS 339.88)</name>
    <dbReference type="NCBI Taxonomy" id="685588"/>
    <lineage>
        <taxon>Eukaryota</taxon>
        <taxon>Fungi</taxon>
        <taxon>Dikarya</taxon>
        <taxon>Basidiomycota</taxon>
        <taxon>Agaricomycotina</taxon>
        <taxon>Agaricomycetes</taxon>
        <taxon>Agaricomycetidae</taxon>
        <taxon>Agaricales</taxon>
        <taxon>Agaricineae</taxon>
        <taxon>Strophariaceae</taxon>
        <taxon>Galerina</taxon>
    </lineage>
</organism>
<gene>
    <name evidence="1" type="ORF">GALMADRAFT_922528</name>
</gene>
<proteinExistence type="predicted"/>
<evidence type="ECO:0000313" key="2">
    <source>
        <dbReference type="Proteomes" id="UP000027222"/>
    </source>
</evidence>
<accession>A0A067SEY8</accession>
<dbReference type="HOGENOM" id="CLU_1224849_0_0_1"/>
<evidence type="ECO:0000313" key="1">
    <source>
        <dbReference type="EMBL" id="KDR69480.1"/>
    </source>
</evidence>
<dbReference type="EMBL" id="KL142402">
    <property type="protein sequence ID" value="KDR69480.1"/>
    <property type="molecule type" value="Genomic_DNA"/>
</dbReference>